<proteinExistence type="predicted"/>
<keyword evidence="2" id="KW-1185">Reference proteome</keyword>
<accession>A0A1C5G876</accession>
<evidence type="ECO:0000313" key="1">
    <source>
        <dbReference type="EMBL" id="SCG15920.1"/>
    </source>
</evidence>
<dbReference type="AlphaFoldDB" id="A0A1C5G876"/>
<name>A0A1C5G876_MICEH</name>
<evidence type="ECO:0008006" key="3">
    <source>
        <dbReference type="Google" id="ProtNLM"/>
    </source>
</evidence>
<dbReference type="EMBL" id="LT607733">
    <property type="protein sequence ID" value="SCG15920.1"/>
    <property type="molecule type" value="Genomic_DNA"/>
</dbReference>
<sequence>MRQLDVDLPTPLTVRGLVSALETTRGRRIQLAAMSVDGRVGPCGLWVATPGTDYVLFSRDAPPVLRVQTILHELMHIALRHTARAVASGGAGETAAAHGMLARSPATFDEQQEHDAELLATYLGARLDGGGEAVAFDELGGVTAAVMHRIAATLTD</sequence>
<evidence type="ECO:0000313" key="2">
    <source>
        <dbReference type="Proteomes" id="UP000198251"/>
    </source>
</evidence>
<organism evidence="1 2">
    <name type="scientific">Micromonospora echinofusca</name>
    <dbReference type="NCBI Taxonomy" id="47858"/>
    <lineage>
        <taxon>Bacteria</taxon>
        <taxon>Bacillati</taxon>
        <taxon>Actinomycetota</taxon>
        <taxon>Actinomycetes</taxon>
        <taxon>Micromonosporales</taxon>
        <taxon>Micromonosporaceae</taxon>
        <taxon>Micromonospora</taxon>
    </lineage>
</organism>
<reference evidence="1 2" key="1">
    <citation type="submission" date="2016-06" db="EMBL/GenBank/DDBJ databases">
        <authorList>
            <person name="Kjaerup R.B."/>
            <person name="Dalgaard T.S."/>
            <person name="Juul-Madsen H.R."/>
        </authorList>
    </citation>
    <scope>NUCLEOTIDE SEQUENCE [LARGE SCALE GENOMIC DNA]</scope>
    <source>
        <strain evidence="1 2">DSM 43913</strain>
    </source>
</reference>
<gene>
    <name evidence="1" type="ORF">GA0070610_2172</name>
</gene>
<dbReference type="Proteomes" id="UP000198251">
    <property type="component" value="Chromosome I"/>
</dbReference>
<protein>
    <recommendedName>
        <fullName evidence="3">IrrE N-terminal-like domain-containing protein</fullName>
    </recommendedName>
</protein>